<protein>
    <submittedName>
        <fullName evidence="2">Uncharacterized protein</fullName>
    </submittedName>
</protein>
<reference evidence="2" key="1">
    <citation type="submission" date="2021-03" db="EMBL/GenBank/DDBJ databases">
        <title>Draft genome sequence of rust myrtle Austropuccinia psidii MF-1, a brazilian biotype.</title>
        <authorList>
            <person name="Quecine M.C."/>
            <person name="Pachon D.M.R."/>
            <person name="Bonatelli M.L."/>
            <person name="Correr F.H."/>
            <person name="Franceschini L.M."/>
            <person name="Leite T.F."/>
            <person name="Margarido G.R.A."/>
            <person name="Almeida C.A."/>
            <person name="Ferrarezi J.A."/>
            <person name="Labate C.A."/>
        </authorList>
    </citation>
    <scope>NUCLEOTIDE SEQUENCE</scope>
    <source>
        <strain evidence="2">MF-1</strain>
    </source>
</reference>
<dbReference type="Proteomes" id="UP000765509">
    <property type="component" value="Unassembled WGS sequence"/>
</dbReference>
<accession>A0A9Q3KH67</accession>
<dbReference type="EMBL" id="AVOT02109755">
    <property type="protein sequence ID" value="MBW0581333.1"/>
    <property type="molecule type" value="Genomic_DNA"/>
</dbReference>
<feature type="region of interest" description="Disordered" evidence="1">
    <location>
        <begin position="22"/>
        <end position="81"/>
    </location>
</feature>
<evidence type="ECO:0000256" key="1">
    <source>
        <dbReference type="SAM" id="MobiDB-lite"/>
    </source>
</evidence>
<organism evidence="2 3">
    <name type="scientific">Austropuccinia psidii MF-1</name>
    <dbReference type="NCBI Taxonomy" id="1389203"/>
    <lineage>
        <taxon>Eukaryota</taxon>
        <taxon>Fungi</taxon>
        <taxon>Dikarya</taxon>
        <taxon>Basidiomycota</taxon>
        <taxon>Pucciniomycotina</taxon>
        <taxon>Pucciniomycetes</taxon>
        <taxon>Pucciniales</taxon>
        <taxon>Sphaerophragmiaceae</taxon>
        <taxon>Austropuccinia</taxon>
    </lineage>
</organism>
<keyword evidence="3" id="KW-1185">Reference proteome</keyword>
<proteinExistence type="predicted"/>
<evidence type="ECO:0000313" key="3">
    <source>
        <dbReference type="Proteomes" id="UP000765509"/>
    </source>
</evidence>
<evidence type="ECO:0000313" key="2">
    <source>
        <dbReference type="EMBL" id="MBW0581333.1"/>
    </source>
</evidence>
<feature type="compositionally biased region" description="Polar residues" evidence="1">
    <location>
        <begin position="33"/>
        <end position="57"/>
    </location>
</feature>
<comment type="caution">
    <text evidence="2">The sequence shown here is derived from an EMBL/GenBank/DDBJ whole genome shotgun (WGS) entry which is preliminary data.</text>
</comment>
<dbReference type="AlphaFoldDB" id="A0A9Q3KH67"/>
<sequence>MGALSSIKRRWWRPQIQGACSIQAMNGSRPGSRGSTSLEASSRLTPNQPSSQAQKPTHPSKRPGPNCLLSNGGGLRQRQGNVGNLEAGGRVFWEQCTKAYPIYGSRAGLCELIHGESSGR</sequence>
<name>A0A9Q3KH67_9BASI</name>
<gene>
    <name evidence="2" type="ORF">O181_121048</name>
</gene>